<evidence type="ECO:0000256" key="4">
    <source>
        <dbReference type="ARBA" id="ARBA00022838"/>
    </source>
</evidence>
<evidence type="ECO:0000256" key="1">
    <source>
        <dbReference type="ARBA" id="ARBA00004123"/>
    </source>
</evidence>
<comment type="subcellular location">
    <subcellularLocation>
        <location evidence="2">Chromosome</location>
        <location evidence="2">Centromere</location>
        <location evidence="2">Kinetochore</location>
    </subcellularLocation>
    <subcellularLocation>
        <location evidence="1">Nucleus</location>
    </subcellularLocation>
</comment>
<dbReference type="GO" id="GO:0000776">
    <property type="term" value="C:kinetochore"/>
    <property type="evidence" value="ECO:0007669"/>
    <property type="project" value="UniProtKB-KW"/>
</dbReference>
<dbReference type="GO" id="GO:0007052">
    <property type="term" value="P:mitotic spindle organization"/>
    <property type="evidence" value="ECO:0007669"/>
    <property type="project" value="TreeGrafter"/>
</dbReference>
<keyword evidence="4" id="KW-0995">Kinetochore</keyword>
<evidence type="ECO:0000256" key="6">
    <source>
        <dbReference type="ARBA" id="ARBA00023328"/>
    </source>
</evidence>
<evidence type="ECO:0000313" key="11">
    <source>
        <dbReference type="Proteomes" id="UP000230750"/>
    </source>
</evidence>
<feature type="region of interest" description="Disordered" evidence="8">
    <location>
        <begin position="74"/>
        <end position="93"/>
    </location>
</feature>
<comment type="caution">
    <text evidence="10">The sequence shown here is derived from an EMBL/GenBank/DDBJ whole genome shotgun (WGS) entry which is preliminary data.</text>
</comment>
<keyword evidence="5" id="KW-0539">Nucleus</keyword>
<dbReference type="GO" id="GO:0007059">
    <property type="term" value="P:chromosome segregation"/>
    <property type="evidence" value="ECO:0007669"/>
    <property type="project" value="TreeGrafter"/>
</dbReference>
<dbReference type="InterPro" id="IPR008426">
    <property type="entry name" value="CENP-H_C"/>
</dbReference>
<evidence type="ECO:0000256" key="7">
    <source>
        <dbReference type="ARBA" id="ARBA00025735"/>
    </source>
</evidence>
<protein>
    <recommendedName>
        <fullName evidence="9">Centromere protein H C-terminal domain-containing protein</fullName>
    </recommendedName>
</protein>
<feature type="domain" description="Centromere protein H C-terminal" evidence="9">
    <location>
        <begin position="20"/>
        <end position="133"/>
    </location>
</feature>
<organism evidence="10 11">
    <name type="scientific">Stichopus japonicus</name>
    <name type="common">Sea cucumber</name>
    <dbReference type="NCBI Taxonomy" id="307972"/>
    <lineage>
        <taxon>Eukaryota</taxon>
        <taxon>Metazoa</taxon>
        <taxon>Echinodermata</taxon>
        <taxon>Eleutherozoa</taxon>
        <taxon>Echinozoa</taxon>
        <taxon>Holothuroidea</taxon>
        <taxon>Aspidochirotacea</taxon>
        <taxon>Aspidochirotida</taxon>
        <taxon>Stichopodidae</taxon>
        <taxon>Apostichopus</taxon>
    </lineage>
</organism>
<sequence>MGGSLLEVMFNDDAPIDKGAREQIKALIAQQRDLTAEILAHQKHCEELQEEQETIQGERREVTTQNRALMSQLKELQRKSQQPKEDGHKKLQEDLEKTEGYLSIIRNVLQGLIVGSSVNWAEDPKLQELLLSLGDKSP</sequence>
<keyword evidence="3" id="KW-0158">Chromosome</keyword>
<dbReference type="EMBL" id="MRZV01000831">
    <property type="protein sequence ID" value="PIK43709.1"/>
    <property type="molecule type" value="Genomic_DNA"/>
</dbReference>
<accession>A0A2G8K6Y8</accession>
<dbReference type="OrthoDB" id="2274804at2759"/>
<evidence type="ECO:0000256" key="5">
    <source>
        <dbReference type="ARBA" id="ARBA00023242"/>
    </source>
</evidence>
<dbReference type="PANTHER" id="PTHR48122:SF1">
    <property type="entry name" value="CENTROMERE PROTEIN H"/>
    <property type="match status" value="1"/>
</dbReference>
<dbReference type="GO" id="GO:0051382">
    <property type="term" value="P:kinetochore assembly"/>
    <property type="evidence" value="ECO:0007669"/>
    <property type="project" value="InterPro"/>
</dbReference>
<dbReference type="STRING" id="307972.A0A2G8K6Y8"/>
<evidence type="ECO:0000256" key="3">
    <source>
        <dbReference type="ARBA" id="ARBA00022454"/>
    </source>
</evidence>
<feature type="compositionally biased region" description="Basic and acidic residues" evidence="8">
    <location>
        <begin position="75"/>
        <end position="93"/>
    </location>
</feature>
<evidence type="ECO:0000256" key="2">
    <source>
        <dbReference type="ARBA" id="ARBA00004629"/>
    </source>
</evidence>
<dbReference type="Proteomes" id="UP000230750">
    <property type="component" value="Unassembled WGS sequence"/>
</dbReference>
<dbReference type="PANTHER" id="PTHR48122">
    <property type="entry name" value="CENTROMERE PROTEIN H"/>
    <property type="match status" value="1"/>
</dbReference>
<dbReference type="InterPro" id="IPR040034">
    <property type="entry name" value="CENP-H"/>
</dbReference>
<comment type="similarity">
    <text evidence="7">Belongs to the CENP-H/MCM16 family.</text>
</comment>
<evidence type="ECO:0000259" key="9">
    <source>
        <dbReference type="Pfam" id="PF05837"/>
    </source>
</evidence>
<reference evidence="10 11" key="1">
    <citation type="journal article" date="2017" name="PLoS Biol.">
        <title>The sea cucumber genome provides insights into morphological evolution and visceral regeneration.</title>
        <authorList>
            <person name="Zhang X."/>
            <person name="Sun L."/>
            <person name="Yuan J."/>
            <person name="Sun Y."/>
            <person name="Gao Y."/>
            <person name="Zhang L."/>
            <person name="Li S."/>
            <person name="Dai H."/>
            <person name="Hamel J.F."/>
            <person name="Liu C."/>
            <person name="Yu Y."/>
            <person name="Liu S."/>
            <person name="Lin W."/>
            <person name="Guo K."/>
            <person name="Jin S."/>
            <person name="Xu P."/>
            <person name="Storey K.B."/>
            <person name="Huan P."/>
            <person name="Zhang T."/>
            <person name="Zhou Y."/>
            <person name="Zhang J."/>
            <person name="Lin C."/>
            <person name="Li X."/>
            <person name="Xing L."/>
            <person name="Huo D."/>
            <person name="Sun M."/>
            <person name="Wang L."/>
            <person name="Mercier A."/>
            <person name="Li F."/>
            <person name="Yang H."/>
            <person name="Xiang J."/>
        </authorList>
    </citation>
    <scope>NUCLEOTIDE SEQUENCE [LARGE SCALE GENOMIC DNA]</scope>
    <source>
        <strain evidence="10">Shaxun</strain>
        <tissue evidence="10">Muscle</tissue>
    </source>
</reference>
<dbReference type="GO" id="GO:0043515">
    <property type="term" value="F:kinetochore binding"/>
    <property type="evidence" value="ECO:0007669"/>
    <property type="project" value="TreeGrafter"/>
</dbReference>
<name>A0A2G8K6Y8_STIJA</name>
<dbReference type="AlphaFoldDB" id="A0A2G8K6Y8"/>
<evidence type="ECO:0000256" key="8">
    <source>
        <dbReference type="SAM" id="MobiDB-lite"/>
    </source>
</evidence>
<dbReference type="Pfam" id="PF05837">
    <property type="entry name" value="CENP-H"/>
    <property type="match status" value="1"/>
</dbReference>
<gene>
    <name evidence="10" type="ORF">BSL78_19443</name>
</gene>
<keyword evidence="11" id="KW-1185">Reference proteome</keyword>
<keyword evidence="6" id="KW-0137">Centromere</keyword>
<proteinExistence type="inferred from homology"/>
<dbReference type="GO" id="GO:0005634">
    <property type="term" value="C:nucleus"/>
    <property type="evidence" value="ECO:0007669"/>
    <property type="project" value="UniProtKB-SubCell"/>
</dbReference>
<evidence type="ECO:0000313" key="10">
    <source>
        <dbReference type="EMBL" id="PIK43709.1"/>
    </source>
</evidence>